<reference evidence="1 2" key="1">
    <citation type="submission" date="2017-10" db="EMBL/GenBank/DDBJ databases">
        <title>Comparative genomics in systemic dimorphic fungi from Ajellomycetaceae.</title>
        <authorList>
            <person name="Munoz J.F."/>
            <person name="Mcewen J.G."/>
            <person name="Clay O.K."/>
            <person name="Cuomo C.A."/>
        </authorList>
    </citation>
    <scope>NUCLEOTIDE SEQUENCE [LARGE SCALE GENOMIC DNA]</scope>
    <source>
        <strain evidence="1 2">UAMH5409</strain>
    </source>
</reference>
<gene>
    <name evidence="1" type="ORF">AJ79_10352</name>
</gene>
<dbReference type="AlphaFoldDB" id="A0A2B7WEN8"/>
<comment type="caution">
    <text evidence="1">The sequence shown here is derived from an EMBL/GenBank/DDBJ whole genome shotgun (WGS) entry which is preliminary data.</text>
</comment>
<keyword evidence="2" id="KW-1185">Reference proteome</keyword>
<accession>A0A2B7WEN8</accession>
<organism evidence="1 2">
    <name type="scientific">Helicocarpus griseus UAMH5409</name>
    <dbReference type="NCBI Taxonomy" id="1447875"/>
    <lineage>
        <taxon>Eukaryota</taxon>
        <taxon>Fungi</taxon>
        <taxon>Dikarya</taxon>
        <taxon>Ascomycota</taxon>
        <taxon>Pezizomycotina</taxon>
        <taxon>Eurotiomycetes</taxon>
        <taxon>Eurotiomycetidae</taxon>
        <taxon>Onygenales</taxon>
        <taxon>Ajellomycetaceae</taxon>
        <taxon>Helicocarpus</taxon>
    </lineage>
</organism>
<name>A0A2B7WEN8_9EURO</name>
<evidence type="ECO:0000313" key="1">
    <source>
        <dbReference type="EMBL" id="PGG94940.1"/>
    </source>
</evidence>
<dbReference type="EMBL" id="PDNB01000506">
    <property type="protein sequence ID" value="PGG94940.1"/>
    <property type="molecule type" value="Genomic_DNA"/>
</dbReference>
<proteinExistence type="predicted"/>
<evidence type="ECO:0000313" key="2">
    <source>
        <dbReference type="Proteomes" id="UP000223968"/>
    </source>
</evidence>
<protein>
    <submittedName>
        <fullName evidence="1">Uncharacterized protein</fullName>
    </submittedName>
</protein>
<sequence>MTASANWLLLSTSDQMVSLVPSHKPVSPWPII</sequence>
<dbReference type="Proteomes" id="UP000223968">
    <property type="component" value="Unassembled WGS sequence"/>
</dbReference>